<evidence type="ECO:0000313" key="2">
    <source>
        <dbReference type="EMBL" id="SJL00822.1"/>
    </source>
</evidence>
<dbReference type="AlphaFoldDB" id="A0A284QWK8"/>
<dbReference type="EMBL" id="FUEG01000002">
    <property type="protein sequence ID" value="SJL00822.1"/>
    <property type="molecule type" value="Genomic_DNA"/>
</dbReference>
<dbReference type="Proteomes" id="UP000219338">
    <property type="component" value="Unassembled WGS sequence"/>
</dbReference>
<gene>
    <name evidence="2" type="ORF">ARMOST_04136</name>
</gene>
<name>A0A284QWK8_ARMOS</name>
<reference evidence="3" key="1">
    <citation type="journal article" date="2017" name="Nat. Ecol. Evol.">
        <title>Genome expansion and lineage-specific genetic innovations in the forest pathogenic fungi Armillaria.</title>
        <authorList>
            <person name="Sipos G."/>
            <person name="Prasanna A.N."/>
            <person name="Walter M.C."/>
            <person name="O'Connor E."/>
            <person name="Balint B."/>
            <person name="Krizsan K."/>
            <person name="Kiss B."/>
            <person name="Hess J."/>
            <person name="Varga T."/>
            <person name="Slot J."/>
            <person name="Riley R."/>
            <person name="Boka B."/>
            <person name="Rigling D."/>
            <person name="Barry K."/>
            <person name="Lee J."/>
            <person name="Mihaltcheva S."/>
            <person name="LaButti K."/>
            <person name="Lipzen A."/>
            <person name="Waldron R."/>
            <person name="Moloney N.M."/>
            <person name="Sperisen C."/>
            <person name="Kredics L."/>
            <person name="Vagvoelgyi C."/>
            <person name="Patrignani A."/>
            <person name="Fitzpatrick D."/>
            <person name="Nagy I."/>
            <person name="Doyle S."/>
            <person name="Anderson J.B."/>
            <person name="Grigoriev I.V."/>
            <person name="Gueldener U."/>
            <person name="Muensterkoetter M."/>
            <person name="Nagy L.G."/>
        </authorList>
    </citation>
    <scope>NUCLEOTIDE SEQUENCE [LARGE SCALE GENOMIC DNA]</scope>
    <source>
        <strain evidence="3">C18/9</strain>
    </source>
</reference>
<protein>
    <submittedName>
        <fullName evidence="2">Uncharacterized protein</fullName>
    </submittedName>
</protein>
<sequence>MANTTTPSNPSVSAAGAYLPSSYSLSSSEFTDSFTDFALLMAVLNNLNLTGGVTLTTTQLSNSLVILAPRGGAGSPPAPPGSSFTTASTATPSTTSTITVSTPAAGSARTTFKPVGASSARRTTCVYTIPRPEDLPLPPQVWPPHTDYYVITSSQKVGLFFDWDDTAEQVLGIPYSKYKHKNNYYHAVAIYEKAYNKLQIHVTPIVGSRFDVSIQDEWGSLDWDSDDEASFKTMISEV</sequence>
<organism evidence="2 3">
    <name type="scientific">Armillaria ostoyae</name>
    <name type="common">Armillaria root rot fungus</name>
    <dbReference type="NCBI Taxonomy" id="47428"/>
    <lineage>
        <taxon>Eukaryota</taxon>
        <taxon>Fungi</taxon>
        <taxon>Dikarya</taxon>
        <taxon>Basidiomycota</taxon>
        <taxon>Agaricomycotina</taxon>
        <taxon>Agaricomycetes</taxon>
        <taxon>Agaricomycetidae</taxon>
        <taxon>Agaricales</taxon>
        <taxon>Marasmiineae</taxon>
        <taxon>Physalacriaceae</taxon>
        <taxon>Armillaria</taxon>
    </lineage>
</organism>
<keyword evidence="3" id="KW-1185">Reference proteome</keyword>
<accession>A0A284QWK8</accession>
<proteinExistence type="predicted"/>
<evidence type="ECO:0000256" key="1">
    <source>
        <dbReference type="SAM" id="MobiDB-lite"/>
    </source>
</evidence>
<dbReference type="OrthoDB" id="2675575at2759"/>
<feature type="compositionally biased region" description="Low complexity" evidence="1">
    <location>
        <begin position="81"/>
        <end position="102"/>
    </location>
</feature>
<feature type="region of interest" description="Disordered" evidence="1">
    <location>
        <begin position="71"/>
        <end position="102"/>
    </location>
</feature>
<evidence type="ECO:0000313" key="3">
    <source>
        <dbReference type="Proteomes" id="UP000219338"/>
    </source>
</evidence>